<dbReference type="GO" id="GO:0004499">
    <property type="term" value="F:N,N-dimethylaniline monooxygenase activity"/>
    <property type="evidence" value="ECO:0007669"/>
    <property type="project" value="InterPro"/>
</dbReference>
<dbReference type="InterPro" id="IPR051209">
    <property type="entry name" value="FAD-bind_Monooxygenase_sf"/>
</dbReference>
<dbReference type="PANTHER" id="PTHR42877:SF7">
    <property type="entry name" value="FLAVIN-BINDING MONOOXYGENASE-RELATED"/>
    <property type="match status" value="1"/>
</dbReference>
<evidence type="ECO:0000256" key="5">
    <source>
        <dbReference type="ARBA" id="ARBA00023002"/>
    </source>
</evidence>
<dbReference type="InterPro" id="IPR036188">
    <property type="entry name" value="FAD/NAD-bd_sf"/>
</dbReference>
<keyword evidence="4" id="KW-0274">FAD</keyword>
<evidence type="ECO:0000256" key="2">
    <source>
        <dbReference type="ARBA" id="ARBA00010139"/>
    </source>
</evidence>
<dbReference type="SUPFAM" id="SSF51905">
    <property type="entry name" value="FAD/NAD(P)-binding domain"/>
    <property type="match status" value="3"/>
</dbReference>
<gene>
    <name evidence="6" type="ORF">BO82DRAFT_283155</name>
</gene>
<dbReference type="PANTHER" id="PTHR42877">
    <property type="entry name" value="L-ORNITHINE N(5)-MONOOXYGENASE-RELATED"/>
    <property type="match status" value="1"/>
</dbReference>
<proteinExistence type="inferred from homology"/>
<dbReference type="EMBL" id="KZ821699">
    <property type="protein sequence ID" value="PYH81917.1"/>
    <property type="molecule type" value="Genomic_DNA"/>
</dbReference>
<dbReference type="OrthoDB" id="74360at2759"/>
<dbReference type="GO" id="GO:0050661">
    <property type="term" value="F:NADP binding"/>
    <property type="evidence" value="ECO:0007669"/>
    <property type="project" value="InterPro"/>
</dbReference>
<comment type="cofactor">
    <cofactor evidence="1">
        <name>FAD</name>
        <dbReference type="ChEBI" id="CHEBI:57692"/>
    </cofactor>
</comment>
<keyword evidence="3" id="KW-0285">Flavoprotein</keyword>
<dbReference type="VEuPathDB" id="FungiDB:BO82DRAFT_283155"/>
<name>A0A319CEY6_9EURO</name>
<accession>A0A319CEY6</accession>
<sequence length="571" mass="64384">MGSITPTSCQHARAGYRIRETPMGTRRPMKVIFMGMGAAGINFAHSVATQTHNVSLTIYEKSSDLGGTWLENRYPGCACDIPSVCYQFSWQRKPDWSKYYAGSREIFGYFKDVAVSNGLERFAKFNHQIVGAEWLDSISKWRITVVRDQDPTTAFDDYADFFLNGGGHLNTWKWPEIRGLDTFNGPRLHSANWDDAVELDGKRVLVIGAGSSAVQIVPNILPSVDHLHIVARSPTWITAGFAPKYAGAGGANFEYSETTKQQFRDDPELYLRYCKAIESELNVRFRLVVNDSPEALQARKFSEAQMKEKLAKKSDLIDKLMPKTFGIGCRRPTPGNGFLEALTEDKTTVWTEDIKAITQTGFVSADGQHHEVEIIVCATGFDTTFRPRFPLIANGRNVQDEPADAPAYLGLNLPEIPNYFMFSAPYGPLGHGSALPMIEAFTKYILHIISKAQVEDIRRIQVSRQAAEEFTRHADLYMKRTAWSGPCSSWFKAGQVGRKPKLWPGSRIHYLTVLQAPRYEDYEISYLTSNRFNYLGDGFEVREYDGRDLTWYYGLVDGQDVQPAEVPSPMY</sequence>
<evidence type="ECO:0000256" key="4">
    <source>
        <dbReference type="ARBA" id="ARBA00022827"/>
    </source>
</evidence>
<protein>
    <submittedName>
        <fullName evidence="6">Steroid monooxygenase</fullName>
    </submittedName>
</protein>
<dbReference type="Gene3D" id="3.50.50.60">
    <property type="entry name" value="FAD/NAD(P)-binding domain"/>
    <property type="match status" value="2"/>
</dbReference>
<evidence type="ECO:0000313" key="7">
    <source>
        <dbReference type="Proteomes" id="UP000248340"/>
    </source>
</evidence>
<dbReference type="InterPro" id="IPR020946">
    <property type="entry name" value="Flavin_mOase-like"/>
</dbReference>
<dbReference type="Proteomes" id="UP000248340">
    <property type="component" value="Unassembled WGS sequence"/>
</dbReference>
<keyword evidence="6" id="KW-0503">Monooxygenase</keyword>
<organism evidence="6 7">
    <name type="scientific">Aspergillus uvarum CBS 121591</name>
    <dbReference type="NCBI Taxonomy" id="1448315"/>
    <lineage>
        <taxon>Eukaryota</taxon>
        <taxon>Fungi</taxon>
        <taxon>Dikarya</taxon>
        <taxon>Ascomycota</taxon>
        <taxon>Pezizomycotina</taxon>
        <taxon>Eurotiomycetes</taxon>
        <taxon>Eurotiomycetidae</taxon>
        <taxon>Eurotiales</taxon>
        <taxon>Aspergillaceae</taxon>
        <taxon>Aspergillus</taxon>
        <taxon>Aspergillus subgen. Circumdati</taxon>
    </lineage>
</organism>
<comment type="similarity">
    <text evidence="2">Belongs to the FAD-binding monooxygenase family.</text>
</comment>
<dbReference type="Pfam" id="PF00743">
    <property type="entry name" value="FMO-like"/>
    <property type="match status" value="1"/>
</dbReference>
<evidence type="ECO:0000313" key="6">
    <source>
        <dbReference type="EMBL" id="PYH81917.1"/>
    </source>
</evidence>
<dbReference type="GeneID" id="37134138"/>
<dbReference type="RefSeq" id="XP_025492117.1">
    <property type="nucleotide sequence ID" value="XM_025631397.1"/>
</dbReference>
<dbReference type="GO" id="GO:0050660">
    <property type="term" value="F:flavin adenine dinucleotide binding"/>
    <property type="evidence" value="ECO:0007669"/>
    <property type="project" value="InterPro"/>
</dbReference>
<keyword evidence="7" id="KW-1185">Reference proteome</keyword>
<reference evidence="6 7" key="1">
    <citation type="submission" date="2016-12" db="EMBL/GenBank/DDBJ databases">
        <title>The genomes of Aspergillus section Nigri reveals drivers in fungal speciation.</title>
        <authorList>
            <consortium name="DOE Joint Genome Institute"/>
            <person name="Vesth T.C."/>
            <person name="Nybo J."/>
            <person name="Theobald S."/>
            <person name="Brandl J."/>
            <person name="Frisvad J.C."/>
            <person name="Nielsen K.F."/>
            <person name="Lyhne E.K."/>
            <person name="Kogle M.E."/>
            <person name="Kuo A."/>
            <person name="Riley R."/>
            <person name="Clum A."/>
            <person name="Nolan M."/>
            <person name="Lipzen A."/>
            <person name="Salamov A."/>
            <person name="Henrissat B."/>
            <person name="Wiebenga A."/>
            <person name="De Vries R.P."/>
            <person name="Grigoriev I.V."/>
            <person name="Mortensen U.H."/>
            <person name="Andersen M.R."/>
            <person name="Baker S.E."/>
        </authorList>
    </citation>
    <scope>NUCLEOTIDE SEQUENCE [LARGE SCALE GENOMIC DNA]</scope>
    <source>
        <strain evidence="6 7">CBS 121591</strain>
    </source>
</reference>
<evidence type="ECO:0000256" key="3">
    <source>
        <dbReference type="ARBA" id="ARBA00022630"/>
    </source>
</evidence>
<evidence type="ECO:0000256" key="1">
    <source>
        <dbReference type="ARBA" id="ARBA00001974"/>
    </source>
</evidence>
<keyword evidence="5" id="KW-0560">Oxidoreductase</keyword>
<dbReference type="AlphaFoldDB" id="A0A319CEY6"/>